<keyword evidence="1 4" id="KW-0378">Hydrolase</keyword>
<dbReference type="Gene3D" id="2.60.40.10">
    <property type="entry name" value="Immunoglobulins"/>
    <property type="match status" value="1"/>
</dbReference>
<dbReference type="Pfam" id="PF00128">
    <property type="entry name" value="Alpha-amylase"/>
    <property type="match status" value="1"/>
</dbReference>
<dbReference type="Gene3D" id="3.90.400.10">
    <property type="entry name" value="Oligo-1,6-glucosidase, Domain 2"/>
    <property type="match status" value="1"/>
</dbReference>
<evidence type="ECO:0000256" key="1">
    <source>
        <dbReference type="ARBA" id="ARBA00022801"/>
    </source>
</evidence>
<dbReference type="OrthoDB" id="9805159at2"/>
<evidence type="ECO:0000313" key="5">
    <source>
        <dbReference type="Proteomes" id="UP000034076"/>
    </source>
</evidence>
<evidence type="ECO:0000259" key="3">
    <source>
        <dbReference type="SMART" id="SM00642"/>
    </source>
</evidence>
<feature type="domain" description="Glycosyl hydrolase family 13 catalytic" evidence="3">
    <location>
        <begin position="140"/>
        <end position="553"/>
    </location>
</feature>
<dbReference type="SUPFAM" id="SSF51445">
    <property type="entry name" value="(Trans)glycosidases"/>
    <property type="match status" value="1"/>
</dbReference>
<dbReference type="Proteomes" id="UP000034076">
    <property type="component" value="Unassembled WGS sequence"/>
</dbReference>
<reference evidence="4 5" key="1">
    <citation type="submission" date="2015-04" db="EMBL/GenBank/DDBJ databases">
        <title>Draft genome sequence of bacteremic isolate Catabacter hongkongensis type strain HKU16T.</title>
        <authorList>
            <person name="Lau S.K."/>
            <person name="Teng J.L."/>
            <person name="Huang Y."/>
            <person name="Curreem S.O."/>
            <person name="Tsui S.K."/>
            <person name="Woo P.C."/>
        </authorList>
    </citation>
    <scope>NUCLEOTIDE SEQUENCE [LARGE SCALE GENOMIC DNA]</scope>
    <source>
        <strain evidence="4 5">HKU16</strain>
    </source>
</reference>
<dbReference type="EMBL" id="LAYJ01000033">
    <property type="protein sequence ID" value="KKI52148.1"/>
    <property type="molecule type" value="Genomic_DNA"/>
</dbReference>
<proteinExistence type="predicted"/>
<dbReference type="CDD" id="cd11338">
    <property type="entry name" value="AmyAc_CMD"/>
    <property type="match status" value="1"/>
</dbReference>
<dbReference type="GO" id="GO:0005975">
    <property type="term" value="P:carbohydrate metabolic process"/>
    <property type="evidence" value="ECO:0007669"/>
    <property type="project" value="InterPro"/>
</dbReference>
<name>A0A0M2NJ05_9FIRM</name>
<dbReference type="InterPro" id="IPR006047">
    <property type="entry name" value="GH13_cat_dom"/>
</dbReference>
<protein>
    <submittedName>
        <fullName evidence="4">Neopullulanase</fullName>
        <ecNumber evidence="4">3.2.1.135</ecNumber>
    </submittedName>
</protein>
<dbReference type="InterPro" id="IPR017853">
    <property type="entry name" value="GH"/>
</dbReference>
<dbReference type="EC" id="3.2.1.135" evidence="4"/>
<dbReference type="STRING" id="270498.CHK_0256"/>
<dbReference type="PANTHER" id="PTHR10357">
    <property type="entry name" value="ALPHA-AMYLASE FAMILY MEMBER"/>
    <property type="match status" value="1"/>
</dbReference>
<dbReference type="PATRIC" id="fig|270498.16.peg.2864"/>
<keyword evidence="5" id="KW-1185">Reference proteome</keyword>
<dbReference type="InterPro" id="IPR045857">
    <property type="entry name" value="O16G_dom_2"/>
</dbReference>
<dbReference type="GO" id="GO:0031216">
    <property type="term" value="F:neopullulanase activity"/>
    <property type="evidence" value="ECO:0007669"/>
    <property type="project" value="UniProtKB-EC"/>
</dbReference>
<keyword evidence="2 4" id="KW-0326">Glycosidase</keyword>
<comment type="caution">
    <text evidence="4">The sequence shown here is derived from an EMBL/GenBank/DDBJ whole genome shotgun (WGS) entry which is preliminary data.</text>
</comment>
<organism evidence="4 5">
    <name type="scientific">Christensenella hongkongensis</name>
    <dbReference type="NCBI Taxonomy" id="270498"/>
    <lineage>
        <taxon>Bacteria</taxon>
        <taxon>Bacillati</taxon>
        <taxon>Bacillota</taxon>
        <taxon>Clostridia</taxon>
        <taxon>Christensenellales</taxon>
        <taxon>Christensenellaceae</taxon>
        <taxon>Christensenella</taxon>
    </lineage>
</organism>
<dbReference type="PANTHER" id="PTHR10357:SF210">
    <property type="entry name" value="MALTODEXTRIN GLUCOSIDASE"/>
    <property type="match status" value="1"/>
</dbReference>
<dbReference type="SMART" id="SM00642">
    <property type="entry name" value="Aamy"/>
    <property type="match status" value="1"/>
</dbReference>
<dbReference type="InterPro" id="IPR013783">
    <property type="entry name" value="Ig-like_fold"/>
</dbReference>
<sequence length="669" mass="76480">MQTIDFSKQIMHDSAKEQYRAPSGAVPAGTKVVLRLALRDVFFKKIYLVAVAGGVEENIEMYEENGFWCAEYTTPMEPQAIWYWFCISLDEKTNIYYGARIGSTSGAGDVYWNPPSPFQLTVYDEAFTTPTWMKEAVMYQIFPDRFARSDDATFDKGAAYHRELGREVYVHKKWDEPVVYEALEGREFYEPCDYYGGTLLGIVDSLDYLRDMGVTVLYLNPIVEADSNHRYNTGDYLKVDPMLGTNEDFELLAKEAGYRGIRLMLDGVYSHTGDDSVYFNKYGRYDSVGAYQSKESPYYNWYQFANYPDEYKSWWGFQTLPEVNETEADWIDFVIEGEKSVLATWILRGANGFRLDVADELPDETIEQMRRKLKHLSQDNALLGEVWEDATTKQSYGKNRTYALGRGLDSVMNYPFAQAVTDFLTGKSNAEALKRFFVGQNQNYPKDMYYSLMNLLSSHDVARIRTVLGTKIDAHSLSREQQAHFVVSEEQDKAGAQLQRLAVGIQFSIPGMPCIYYGDETGMHGLLDPFNRAPFVKNDEQMQEYYRKLSRLRRESDALKTGNCVFYAQGEDMLGILRFCIDGKDAFGNLKKDGMYLTLVNRSEQKHQAVIDLFAGEELMPAKAVNALKELEFVRASCILTGEDYSVAEGLVQAELPPKSIKILEIEWI</sequence>
<dbReference type="RefSeq" id="WP_046442171.1">
    <property type="nucleotide sequence ID" value="NZ_LAYJ01000033.1"/>
</dbReference>
<gene>
    <name evidence="4" type="ORF">CHK_0256</name>
</gene>
<evidence type="ECO:0000256" key="2">
    <source>
        <dbReference type="ARBA" id="ARBA00023295"/>
    </source>
</evidence>
<accession>A0A0M2NJ05</accession>
<evidence type="ECO:0000313" key="4">
    <source>
        <dbReference type="EMBL" id="KKI52148.1"/>
    </source>
</evidence>
<dbReference type="AlphaFoldDB" id="A0A0M2NJ05"/>
<dbReference type="Gene3D" id="3.20.20.80">
    <property type="entry name" value="Glycosidases"/>
    <property type="match status" value="1"/>
</dbReference>